<protein>
    <submittedName>
        <fullName evidence="2">Uncharacterized protein</fullName>
    </submittedName>
</protein>
<dbReference type="AlphaFoldDB" id="A0A917DF18"/>
<gene>
    <name evidence="2" type="ORF">GCM10010989_03250</name>
</gene>
<keyword evidence="3" id="KW-1185">Reference proteome</keyword>
<name>A0A917DF18_9SPHN</name>
<accession>A0A917DF18</accession>
<feature type="compositionally biased region" description="Pro residues" evidence="1">
    <location>
        <begin position="49"/>
        <end position="72"/>
    </location>
</feature>
<evidence type="ECO:0000313" key="3">
    <source>
        <dbReference type="Proteomes" id="UP000598997"/>
    </source>
</evidence>
<evidence type="ECO:0000313" key="2">
    <source>
        <dbReference type="EMBL" id="GGD32553.1"/>
    </source>
</evidence>
<organism evidence="2 3">
    <name type="scientific">Croceicoccus pelagius</name>
    <dbReference type="NCBI Taxonomy" id="1703341"/>
    <lineage>
        <taxon>Bacteria</taxon>
        <taxon>Pseudomonadati</taxon>
        <taxon>Pseudomonadota</taxon>
        <taxon>Alphaproteobacteria</taxon>
        <taxon>Sphingomonadales</taxon>
        <taxon>Erythrobacteraceae</taxon>
        <taxon>Croceicoccus</taxon>
    </lineage>
</organism>
<sequence>MTPSDDVPALPETQRKSIARKAMRRTWLLMGSAVAATGLGLASCVPPAPEPVSAPPPAPAPTPTPTPPPAAQPPASWMDAPLTAGDWQYVSSGTATRAIFGEANGDARFIVACEPANRQVKLWRAGTNSGATSMHVTTTEADRTLPAGAVPNPTPYTVATLQPYDPVLDAMIFSRGRIAVQVPGLSTLYLPSWPEIARVVEDCR</sequence>
<dbReference type="RefSeq" id="WP_082924451.1">
    <property type="nucleotide sequence ID" value="NZ_BMIO01000001.1"/>
</dbReference>
<comment type="caution">
    <text evidence="2">The sequence shown here is derived from an EMBL/GenBank/DDBJ whole genome shotgun (WGS) entry which is preliminary data.</text>
</comment>
<evidence type="ECO:0000256" key="1">
    <source>
        <dbReference type="SAM" id="MobiDB-lite"/>
    </source>
</evidence>
<dbReference type="Proteomes" id="UP000598997">
    <property type="component" value="Unassembled WGS sequence"/>
</dbReference>
<dbReference type="EMBL" id="BMIO01000001">
    <property type="protein sequence ID" value="GGD32553.1"/>
    <property type="molecule type" value="Genomic_DNA"/>
</dbReference>
<feature type="region of interest" description="Disordered" evidence="1">
    <location>
        <begin position="49"/>
        <end position="78"/>
    </location>
</feature>
<proteinExistence type="predicted"/>
<dbReference type="OrthoDB" id="7629232at2"/>
<reference evidence="2 3" key="1">
    <citation type="journal article" date="2014" name="Int. J. Syst. Evol. Microbiol.">
        <title>Complete genome sequence of Corynebacterium casei LMG S-19264T (=DSM 44701T), isolated from a smear-ripened cheese.</title>
        <authorList>
            <consortium name="US DOE Joint Genome Institute (JGI-PGF)"/>
            <person name="Walter F."/>
            <person name="Albersmeier A."/>
            <person name="Kalinowski J."/>
            <person name="Ruckert C."/>
        </authorList>
    </citation>
    <scope>NUCLEOTIDE SEQUENCE [LARGE SCALE GENOMIC DNA]</scope>
    <source>
        <strain evidence="2 3">CGMCC 1.15358</strain>
    </source>
</reference>